<dbReference type="eggNOG" id="arCOG06413">
    <property type="taxonomic scope" value="Archaea"/>
</dbReference>
<feature type="transmembrane region" description="Helical" evidence="1">
    <location>
        <begin position="12"/>
        <end position="34"/>
    </location>
</feature>
<feature type="transmembrane region" description="Helical" evidence="1">
    <location>
        <begin position="127"/>
        <end position="148"/>
    </location>
</feature>
<evidence type="ECO:0000313" key="4">
    <source>
        <dbReference type="Proteomes" id="UP000002071"/>
    </source>
</evidence>
<protein>
    <recommendedName>
        <fullName evidence="2">DUF7978 domain-containing protein</fullName>
    </recommendedName>
</protein>
<feature type="transmembrane region" description="Helical" evidence="1">
    <location>
        <begin position="98"/>
        <end position="115"/>
    </location>
</feature>
<dbReference type="GeneID" id="8384083"/>
<organism evidence="3 4">
    <name type="scientific">Halorhabdus utahensis (strain DSM 12940 / JCM 11049 / AX-2)</name>
    <dbReference type="NCBI Taxonomy" id="519442"/>
    <lineage>
        <taxon>Archaea</taxon>
        <taxon>Methanobacteriati</taxon>
        <taxon>Methanobacteriota</taxon>
        <taxon>Stenosarchaea group</taxon>
        <taxon>Halobacteria</taxon>
        <taxon>Halobacteriales</taxon>
        <taxon>Haloarculaceae</taxon>
        <taxon>Halorhabdus</taxon>
    </lineage>
</organism>
<feature type="domain" description="DUF7978" evidence="2">
    <location>
        <begin position="8"/>
        <end position="182"/>
    </location>
</feature>
<keyword evidence="1" id="KW-0472">Membrane</keyword>
<evidence type="ECO:0000259" key="2">
    <source>
        <dbReference type="Pfam" id="PF25933"/>
    </source>
</evidence>
<dbReference type="Pfam" id="PF25933">
    <property type="entry name" value="DUF7978"/>
    <property type="match status" value="1"/>
</dbReference>
<accession>C7NRN2</accession>
<evidence type="ECO:0000256" key="1">
    <source>
        <dbReference type="SAM" id="Phobius"/>
    </source>
</evidence>
<dbReference type="KEGG" id="hut:Huta_1796"/>
<reference evidence="3 4" key="1">
    <citation type="journal article" date="2009" name="Stand. Genomic Sci.">
        <title>Complete genome sequence of Halorhabdus utahensis type strain (AX-2).</title>
        <authorList>
            <person name="Anderson I."/>
            <person name="Tindall B.J."/>
            <person name="Pomrenke H."/>
            <person name="Goker M."/>
            <person name="Lapidus A."/>
            <person name="Nolan M."/>
            <person name="Copeland A."/>
            <person name="Glavina Del Rio T."/>
            <person name="Chen F."/>
            <person name="Tice H."/>
            <person name="Cheng J.F."/>
            <person name="Lucas S."/>
            <person name="Chertkov O."/>
            <person name="Bruce D."/>
            <person name="Brettin T."/>
            <person name="Detter J.C."/>
            <person name="Han C."/>
            <person name="Goodwin L."/>
            <person name="Land M."/>
            <person name="Hauser L."/>
            <person name="Chang Y.J."/>
            <person name="Jeffries C.D."/>
            <person name="Pitluck S."/>
            <person name="Pati A."/>
            <person name="Mavromatis K."/>
            <person name="Ivanova N."/>
            <person name="Ovchinnikova G."/>
            <person name="Chen A."/>
            <person name="Palaniappan K."/>
            <person name="Chain P."/>
            <person name="Rohde M."/>
            <person name="Bristow J."/>
            <person name="Eisen J.A."/>
            <person name="Markowitz V."/>
            <person name="Hugenholtz P."/>
            <person name="Kyrpides N.C."/>
            <person name="Klenk H.P."/>
        </authorList>
    </citation>
    <scope>NUCLEOTIDE SEQUENCE [LARGE SCALE GENOMIC DNA]</scope>
    <source>
        <strain evidence="4">DSM 12940 / JCM 11049 / AX-2</strain>
    </source>
</reference>
<dbReference type="EMBL" id="CP001687">
    <property type="protein sequence ID" value="ACV11968.1"/>
    <property type="molecule type" value="Genomic_DNA"/>
</dbReference>
<dbReference type="RefSeq" id="WP_015789540.1">
    <property type="nucleotide sequence ID" value="NC_013158.1"/>
</dbReference>
<name>C7NRN2_HALUD</name>
<dbReference type="AlphaFoldDB" id="C7NRN2"/>
<dbReference type="Proteomes" id="UP000002071">
    <property type="component" value="Chromosome"/>
</dbReference>
<evidence type="ECO:0000313" key="3">
    <source>
        <dbReference type="EMBL" id="ACV11968.1"/>
    </source>
</evidence>
<dbReference type="OrthoDB" id="270777at2157"/>
<dbReference type="HOGENOM" id="CLU_100471_0_0_2"/>
<keyword evidence="1" id="KW-0812">Transmembrane</keyword>
<sequence length="205" mass="20889">MVDGSAVRKGTVLRGAAGGAIAFALGYLLTWILAGTRVANVTANELLGGAIPDWNALVWVFYDAHFVGTRTPEVFGPDGFFLGGGDLVDTVSLLGVESLYLVPVIVLAVGGAVVATRADTSVPRDGAMVGATLAVGYFAAVFLGLFPATHSGIAPSPLRALVIAGIVYPIVFGAIGGGLAGLYRQRVAGRTRGHFDGTGTTANDE</sequence>
<proteinExistence type="predicted"/>
<feature type="transmembrane region" description="Helical" evidence="1">
    <location>
        <begin position="160"/>
        <end position="183"/>
    </location>
</feature>
<dbReference type="STRING" id="519442.Huta_1796"/>
<dbReference type="InterPro" id="IPR058284">
    <property type="entry name" value="DUF7978"/>
</dbReference>
<gene>
    <name evidence="3" type="ordered locus">Huta_1796</name>
</gene>
<keyword evidence="4" id="KW-1185">Reference proteome</keyword>
<keyword evidence="1" id="KW-1133">Transmembrane helix</keyword>